<sequence>MSNVIQLRVDGEPTQAERAELEHCLATRFGVNLEQLHAAIWPLFLLMHAHGIGTVSIDQEGTKALVTVDGKAL</sequence>
<protein>
    <submittedName>
        <fullName evidence="1">Uncharacterized protein</fullName>
    </submittedName>
</protein>
<gene>
    <name evidence="1" type="ordered locus">Rpic12D_4845</name>
</gene>
<geneLocation type="plasmid" evidence="1">
    <name>pRp12D01</name>
</geneLocation>
<dbReference type="EMBL" id="CP001646">
    <property type="protein sequence ID" value="ACS66079.1"/>
    <property type="molecule type" value="Genomic_DNA"/>
</dbReference>
<keyword evidence="1" id="KW-0614">Plasmid</keyword>
<accession>C6BPF5</accession>
<name>C6BPF5_RALP1</name>
<evidence type="ECO:0000313" key="1">
    <source>
        <dbReference type="EMBL" id="ACS66079.1"/>
    </source>
</evidence>
<dbReference type="HOGENOM" id="CLU_2702174_0_0_4"/>
<dbReference type="KEGG" id="rpf:Rpic12D_4845"/>
<proteinExistence type="predicted"/>
<reference evidence="1" key="1">
    <citation type="submission" date="2009-06" db="EMBL/GenBank/DDBJ databases">
        <title>Complete sequence plasmid 1 of Ralstonia pickettii 12D.</title>
        <authorList>
            <consortium name="US DOE Joint Genome Institute"/>
            <person name="Lucas S."/>
            <person name="Copeland A."/>
            <person name="Lapidus A."/>
            <person name="Glavina del Rio T."/>
            <person name="Dalin E."/>
            <person name="Tice H."/>
            <person name="Bruce D."/>
            <person name="Goodwin L."/>
            <person name="Pitluck S."/>
            <person name="Sims D."/>
            <person name="Meincke L."/>
            <person name="Brettin T."/>
            <person name="Detter J.C."/>
            <person name="Han C."/>
            <person name="Larimer F."/>
            <person name="Land M."/>
            <person name="Hauser L."/>
            <person name="Kyrpides N."/>
            <person name="Ovchinnikova G."/>
            <person name="Marsh T."/>
            <person name="Richardson P."/>
        </authorList>
    </citation>
    <scope>NUCLEOTIDE SEQUENCE [LARGE SCALE GENOMIC DNA]</scope>
    <source>
        <plasmid evidence="1">12D</plasmid>
        <plasmid evidence="1">pRp12D01</plasmid>
    </source>
</reference>
<dbReference type="AlphaFoldDB" id="C6BPF5"/>
<organism evidence="1">
    <name type="scientific">Ralstonia pickettii (strain 12D)</name>
    <dbReference type="NCBI Taxonomy" id="428406"/>
    <lineage>
        <taxon>Bacteria</taxon>
        <taxon>Pseudomonadati</taxon>
        <taxon>Pseudomonadota</taxon>
        <taxon>Betaproteobacteria</taxon>
        <taxon>Burkholderiales</taxon>
        <taxon>Burkholderiaceae</taxon>
        <taxon>Ralstonia</taxon>
    </lineage>
</organism>